<dbReference type="OrthoDB" id="1443689at2"/>
<dbReference type="AlphaFoldDB" id="A0A1I6HA34"/>
<keyword evidence="2" id="KW-1185">Reference proteome</keyword>
<dbReference type="Proteomes" id="UP000199534">
    <property type="component" value="Unassembled WGS sequence"/>
</dbReference>
<proteinExistence type="predicted"/>
<protein>
    <recommendedName>
        <fullName evidence="3">Four helix bundle protein</fullName>
    </recommendedName>
</protein>
<name>A0A1I6HA34_9FLAO</name>
<dbReference type="EMBL" id="FOYQ01000002">
    <property type="protein sequence ID" value="SFR51210.1"/>
    <property type="molecule type" value="Genomic_DNA"/>
</dbReference>
<accession>A0A1I6HA34</accession>
<gene>
    <name evidence="1" type="ORF">SAMN04490243_2458</name>
</gene>
<dbReference type="STRING" id="400055.SAMN04490243_2458"/>
<sequence>MSSPRLNRLPVYRQALSLRTLSSELAAFVSYNKDLMSLRNSLSHRDQLADCLLTDATLIPEQIAEAENSSSLAIREQRVQFIGVITRNLNAYVKGLEMDGIREREYLELLRREVRIFRVAFKKWRKSVLR</sequence>
<reference evidence="1 2" key="1">
    <citation type="submission" date="2016-10" db="EMBL/GenBank/DDBJ databases">
        <authorList>
            <person name="de Groot N.N."/>
        </authorList>
    </citation>
    <scope>NUCLEOTIDE SEQUENCE [LARGE SCALE GENOMIC DNA]</scope>
    <source>
        <strain evidence="1 2">DSM 21019</strain>
    </source>
</reference>
<evidence type="ECO:0000313" key="2">
    <source>
        <dbReference type="Proteomes" id="UP000199534"/>
    </source>
</evidence>
<evidence type="ECO:0008006" key="3">
    <source>
        <dbReference type="Google" id="ProtNLM"/>
    </source>
</evidence>
<evidence type="ECO:0000313" key="1">
    <source>
        <dbReference type="EMBL" id="SFR51210.1"/>
    </source>
</evidence>
<organism evidence="1 2">
    <name type="scientific">Robiginitalea myxolifaciens</name>
    <dbReference type="NCBI Taxonomy" id="400055"/>
    <lineage>
        <taxon>Bacteria</taxon>
        <taxon>Pseudomonadati</taxon>
        <taxon>Bacteroidota</taxon>
        <taxon>Flavobacteriia</taxon>
        <taxon>Flavobacteriales</taxon>
        <taxon>Flavobacteriaceae</taxon>
        <taxon>Robiginitalea</taxon>
    </lineage>
</organism>